<dbReference type="RefSeq" id="WP_159451848.1">
    <property type="nucleotide sequence ID" value="NZ_FXAU01000005.1"/>
</dbReference>
<keyword evidence="1" id="KW-0472">Membrane</keyword>
<protein>
    <recommendedName>
        <fullName evidence="2">CAAX prenyl protease 2/Lysostaphin resistance protein A-like domain-containing protein</fullName>
    </recommendedName>
</protein>
<feature type="transmembrane region" description="Helical" evidence="1">
    <location>
        <begin position="273"/>
        <end position="291"/>
    </location>
</feature>
<dbReference type="InterPro" id="IPR052710">
    <property type="entry name" value="CAAX_protease"/>
</dbReference>
<feature type="transmembrane region" description="Helical" evidence="1">
    <location>
        <begin position="156"/>
        <end position="173"/>
    </location>
</feature>
<dbReference type="AlphaFoldDB" id="A0A1X7KBR1"/>
<keyword evidence="4" id="KW-1185">Reference proteome</keyword>
<keyword evidence="1" id="KW-0812">Transmembrane</keyword>
<feature type="transmembrane region" description="Helical" evidence="1">
    <location>
        <begin position="12"/>
        <end position="38"/>
    </location>
</feature>
<keyword evidence="1" id="KW-1133">Transmembrane helix</keyword>
<dbReference type="Pfam" id="PF02517">
    <property type="entry name" value="Rce1-like"/>
    <property type="match status" value="1"/>
</dbReference>
<dbReference type="STRING" id="561061.SAMN05660862_2702"/>
<dbReference type="Proteomes" id="UP000192980">
    <property type="component" value="Unassembled WGS sequence"/>
</dbReference>
<evidence type="ECO:0000313" key="4">
    <source>
        <dbReference type="Proteomes" id="UP000192980"/>
    </source>
</evidence>
<dbReference type="GO" id="GO:0080120">
    <property type="term" value="P:CAAX-box protein maturation"/>
    <property type="evidence" value="ECO:0007669"/>
    <property type="project" value="UniProtKB-ARBA"/>
</dbReference>
<feature type="domain" description="CAAX prenyl protease 2/Lysostaphin resistance protein A-like" evidence="2">
    <location>
        <begin position="158"/>
        <end position="247"/>
    </location>
</feature>
<organism evidence="3 4">
    <name type="scientific">Sphingobacterium psychroaquaticum</name>
    <dbReference type="NCBI Taxonomy" id="561061"/>
    <lineage>
        <taxon>Bacteria</taxon>
        <taxon>Pseudomonadati</taxon>
        <taxon>Bacteroidota</taxon>
        <taxon>Sphingobacteriia</taxon>
        <taxon>Sphingobacteriales</taxon>
        <taxon>Sphingobacteriaceae</taxon>
        <taxon>Sphingobacterium</taxon>
    </lineage>
</organism>
<accession>A0A1X7KBR1</accession>
<proteinExistence type="predicted"/>
<dbReference type="GO" id="GO:0004175">
    <property type="term" value="F:endopeptidase activity"/>
    <property type="evidence" value="ECO:0007669"/>
    <property type="project" value="UniProtKB-ARBA"/>
</dbReference>
<dbReference type="PANTHER" id="PTHR36435:SF1">
    <property type="entry name" value="CAAX AMINO TERMINAL PROTEASE FAMILY PROTEIN"/>
    <property type="match status" value="1"/>
</dbReference>
<evidence type="ECO:0000256" key="1">
    <source>
        <dbReference type="SAM" id="Phobius"/>
    </source>
</evidence>
<gene>
    <name evidence="3" type="ORF">SAMN05660862_2702</name>
</gene>
<dbReference type="InterPro" id="IPR003675">
    <property type="entry name" value="Rce1/LyrA-like_dom"/>
</dbReference>
<dbReference type="PANTHER" id="PTHR36435">
    <property type="entry name" value="SLR1288 PROTEIN"/>
    <property type="match status" value="1"/>
</dbReference>
<dbReference type="EMBL" id="FXAU01000005">
    <property type="protein sequence ID" value="SMG38648.1"/>
    <property type="molecule type" value="Genomic_DNA"/>
</dbReference>
<feature type="transmembrane region" description="Helical" evidence="1">
    <location>
        <begin position="234"/>
        <end position="253"/>
    </location>
</feature>
<reference evidence="3 4" key="1">
    <citation type="submission" date="2017-04" db="EMBL/GenBank/DDBJ databases">
        <authorList>
            <person name="Afonso C.L."/>
            <person name="Miller P.J."/>
            <person name="Scott M.A."/>
            <person name="Spackman E."/>
            <person name="Goraichik I."/>
            <person name="Dimitrov K.M."/>
            <person name="Suarez D.L."/>
            <person name="Swayne D.E."/>
        </authorList>
    </citation>
    <scope>NUCLEOTIDE SEQUENCE [LARGE SCALE GENOMIC DNA]</scope>
    <source>
        <strain evidence="3 4">DSM 22418</strain>
    </source>
</reference>
<dbReference type="OrthoDB" id="1523022at2"/>
<sequence length="305" mass="34797">MVNPTKSNPWKDFLFLLLLVFVCSIVTQVPAVIVGLFISGDIESVLKSGDLMSGNPAMTYLLLASSSIGTFLLPAYFFQRMRRETTIFPMEHRTNWLFYVLAIAFMLSFSPLMTAIGAWNEGMKLPQSLQTIESWMRMQEDSMAALTESVVMVNSWPMLFTNILVMAIIPGIAEELFFRGALQRIFEDLLKNKYAAIWVVAVIFSAIHVQFYGFFPRLLLGVFFGYMLVWTQNIWVPVLAHIVNNAIVTVVAFQYTREGKSYSDLMEAENYPFIAYIGSLILSVGIAYLYYRYTEKKRNYGKELG</sequence>
<evidence type="ECO:0000313" key="3">
    <source>
        <dbReference type="EMBL" id="SMG38648.1"/>
    </source>
</evidence>
<feature type="transmembrane region" description="Helical" evidence="1">
    <location>
        <begin position="98"/>
        <end position="119"/>
    </location>
</feature>
<evidence type="ECO:0000259" key="2">
    <source>
        <dbReference type="Pfam" id="PF02517"/>
    </source>
</evidence>
<feature type="transmembrane region" description="Helical" evidence="1">
    <location>
        <begin position="194"/>
        <end position="214"/>
    </location>
</feature>
<name>A0A1X7KBR1_9SPHI</name>
<feature type="transmembrane region" description="Helical" evidence="1">
    <location>
        <begin position="58"/>
        <end position="78"/>
    </location>
</feature>